<feature type="domain" description="Flagellar hook-associated protein 2 N-terminal" evidence="6">
    <location>
        <begin position="11"/>
        <end position="106"/>
    </location>
</feature>
<dbReference type="Proteomes" id="UP000315439">
    <property type="component" value="Unassembled WGS sequence"/>
</dbReference>
<protein>
    <recommendedName>
        <fullName evidence="5">Flagellar hook-associated protein 2</fullName>
        <shortName evidence="5">HAP2</shortName>
    </recommendedName>
    <alternativeName>
        <fullName evidence="5">Flagellar cap protein</fullName>
    </alternativeName>
</protein>
<dbReference type="InterPro" id="IPR010809">
    <property type="entry name" value="FliD_C"/>
</dbReference>
<keyword evidence="5" id="KW-0964">Secreted</keyword>
<comment type="function">
    <text evidence="5">Required for morphogenesis and for the elongation of the flagellar filament by facilitating polymerization of the flagellin monomers at the tip of growing filament. Forms a capping structure, which prevents flagellin subunits (transported through the central channel of the flagellum) from leaking out without polymerization at the distal end.</text>
</comment>
<dbReference type="Pfam" id="PF07195">
    <property type="entry name" value="FliD_C"/>
    <property type="match status" value="1"/>
</dbReference>
<reference evidence="8 9" key="1">
    <citation type="submission" date="2019-07" db="EMBL/GenBank/DDBJ databases">
        <title>Draft genome for Aliikangiella sp. M105.</title>
        <authorList>
            <person name="Wang G."/>
        </authorList>
    </citation>
    <scope>NUCLEOTIDE SEQUENCE [LARGE SCALE GENOMIC DNA]</scope>
    <source>
        <strain evidence="8 9">M105</strain>
    </source>
</reference>
<dbReference type="GO" id="GO:0071973">
    <property type="term" value="P:bacterial-type flagellum-dependent cell motility"/>
    <property type="evidence" value="ECO:0007669"/>
    <property type="project" value="TreeGrafter"/>
</dbReference>
<dbReference type="GO" id="GO:0009421">
    <property type="term" value="C:bacterial-type flagellum filament cap"/>
    <property type="evidence" value="ECO:0007669"/>
    <property type="project" value="InterPro"/>
</dbReference>
<dbReference type="RefSeq" id="WP_142933332.1">
    <property type="nucleotide sequence ID" value="NZ_ML660169.1"/>
</dbReference>
<evidence type="ECO:0000256" key="2">
    <source>
        <dbReference type="ARBA" id="ARBA00011255"/>
    </source>
</evidence>
<dbReference type="InterPro" id="IPR003481">
    <property type="entry name" value="FliD_N"/>
</dbReference>
<dbReference type="GO" id="GO:0007155">
    <property type="term" value="P:cell adhesion"/>
    <property type="evidence" value="ECO:0007669"/>
    <property type="project" value="InterPro"/>
</dbReference>
<evidence type="ECO:0000259" key="7">
    <source>
        <dbReference type="Pfam" id="PF07195"/>
    </source>
</evidence>
<evidence type="ECO:0000313" key="8">
    <source>
        <dbReference type="EMBL" id="TQV84851.1"/>
    </source>
</evidence>
<dbReference type="Pfam" id="PF07196">
    <property type="entry name" value="Flagellin_IN"/>
    <property type="match status" value="1"/>
</dbReference>
<dbReference type="AlphaFoldDB" id="A0A545U5W0"/>
<dbReference type="GO" id="GO:0005576">
    <property type="term" value="C:extracellular region"/>
    <property type="evidence" value="ECO:0007669"/>
    <property type="project" value="UniProtKB-SubCell"/>
</dbReference>
<organism evidence="8 9">
    <name type="scientific">Aliikangiella coralliicola</name>
    <dbReference type="NCBI Taxonomy" id="2592383"/>
    <lineage>
        <taxon>Bacteria</taxon>
        <taxon>Pseudomonadati</taxon>
        <taxon>Pseudomonadota</taxon>
        <taxon>Gammaproteobacteria</taxon>
        <taxon>Oceanospirillales</taxon>
        <taxon>Pleioneaceae</taxon>
        <taxon>Aliikangiella</taxon>
    </lineage>
</organism>
<dbReference type="InterPro" id="IPR040026">
    <property type="entry name" value="FliD"/>
</dbReference>
<dbReference type="EMBL" id="VIKS01000013">
    <property type="protein sequence ID" value="TQV84851.1"/>
    <property type="molecule type" value="Genomic_DNA"/>
</dbReference>
<evidence type="ECO:0000256" key="3">
    <source>
        <dbReference type="ARBA" id="ARBA00023054"/>
    </source>
</evidence>
<gene>
    <name evidence="8" type="ORF">FLL46_20850</name>
</gene>
<feature type="domain" description="Flagellar hook-associated protein 2 C-terminal" evidence="7">
    <location>
        <begin position="217"/>
        <end position="439"/>
    </location>
</feature>
<name>A0A545U5W0_9GAMM</name>
<dbReference type="InterPro" id="IPR010810">
    <property type="entry name" value="Flagellin_hook_IN_motif"/>
</dbReference>
<evidence type="ECO:0000256" key="1">
    <source>
        <dbReference type="ARBA" id="ARBA00009764"/>
    </source>
</evidence>
<keyword evidence="9" id="KW-1185">Reference proteome</keyword>
<dbReference type="PANTHER" id="PTHR30288:SF0">
    <property type="entry name" value="FLAGELLAR HOOK-ASSOCIATED PROTEIN 2"/>
    <property type="match status" value="1"/>
</dbReference>
<sequence length="460" mass="48109">MGLISIGGLGSGLDTKSIVEALVAAERAPKENSLNRLETDVTVSLTGLGGLKSALDELRTAAFDLSLSTSFSKRSVTVSDSDFFTATATSSATAGTYAIEVSTLAAGSIHQSQVFTGGSSTTFGDGTLTFTIGSDTFDVAVSATDTLEDIRNNINAATGNDFVSVNLLNNVTSGPDTGSVLTFNSTTTGTGNDLVVTFSGDASLADLSTGLTQTQTAIDASILVDGFAATSSTNKFENIIQNVTIDVSKAHTPAGTTDTLTVSLDTNSTKSLITNFVDTFNAYVDVSKQLGSADTAQPGLLLGDSTLRQVDSQIRNLFASTVSTITGDFNSLSAIGITTTQDGKLEIDNDTLDTAIDSNFEQFDDLFASEEGFATQLRSLIDNYTGSGGVITSRTESLNEQLSQIADERISLDLRIESLTLRLTNQFATMDAIVAQFNSTQSFIAQQFANLPGFSSNKSE</sequence>
<dbReference type="GO" id="GO:0009424">
    <property type="term" value="C:bacterial-type flagellum hook"/>
    <property type="evidence" value="ECO:0007669"/>
    <property type="project" value="UniProtKB-UniRule"/>
</dbReference>
<evidence type="ECO:0000256" key="4">
    <source>
        <dbReference type="ARBA" id="ARBA00023143"/>
    </source>
</evidence>
<keyword evidence="3" id="KW-0175">Coiled coil</keyword>
<comment type="caution">
    <text evidence="8">The sequence shown here is derived from an EMBL/GenBank/DDBJ whole genome shotgun (WGS) entry which is preliminary data.</text>
</comment>
<accession>A0A545U5W0</accession>
<comment type="similarity">
    <text evidence="1 5">Belongs to the FliD family.</text>
</comment>
<dbReference type="Pfam" id="PF02465">
    <property type="entry name" value="FliD_N"/>
    <property type="match status" value="1"/>
</dbReference>
<comment type="subunit">
    <text evidence="2 5">Homopentamer.</text>
</comment>
<dbReference type="PANTHER" id="PTHR30288">
    <property type="entry name" value="FLAGELLAR CAP/ASSEMBLY PROTEIN FLID"/>
    <property type="match status" value="1"/>
</dbReference>
<comment type="subcellular location">
    <subcellularLocation>
        <location evidence="5">Secreted</location>
    </subcellularLocation>
    <subcellularLocation>
        <location evidence="5">Bacterial flagellum</location>
    </subcellularLocation>
</comment>
<evidence type="ECO:0000259" key="6">
    <source>
        <dbReference type="Pfam" id="PF02465"/>
    </source>
</evidence>
<evidence type="ECO:0000313" key="9">
    <source>
        <dbReference type="Proteomes" id="UP000315439"/>
    </source>
</evidence>
<keyword evidence="4 5" id="KW-0975">Bacterial flagellum</keyword>
<proteinExistence type="inferred from homology"/>
<evidence type="ECO:0000256" key="5">
    <source>
        <dbReference type="RuleBase" id="RU362066"/>
    </source>
</evidence>
<dbReference type="OrthoDB" id="5980200at2"/>